<dbReference type="Pfam" id="PF02990">
    <property type="entry name" value="EMP70"/>
    <property type="match status" value="1"/>
</dbReference>
<dbReference type="OrthoDB" id="1666796at2759"/>
<evidence type="ECO:0000256" key="5">
    <source>
        <dbReference type="ARBA" id="ARBA00022989"/>
    </source>
</evidence>
<feature type="transmembrane region" description="Helical" evidence="7">
    <location>
        <begin position="592"/>
        <end position="621"/>
    </location>
</feature>
<dbReference type="GO" id="GO:0005737">
    <property type="term" value="C:cytoplasm"/>
    <property type="evidence" value="ECO:0007669"/>
    <property type="project" value="UniProtKB-ARBA"/>
</dbReference>
<keyword evidence="3 7" id="KW-0812">Transmembrane</keyword>
<accession>A0A0M0J6P7</accession>
<dbReference type="GO" id="GO:0016020">
    <property type="term" value="C:membrane"/>
    <property type="evidence" value="ECO:0007669"/>
    <property type="project" value="UniProtKB-SubCell"/>
</dbReference>
<dbReference type="PANTHER" id="PTHR10766:SF111">
    <property type="entry name" value="TRANSMEMBRANE 9 SUPERFAMILY MEMBER 2"/>
    <property type="match status" value="1"/>
</dbReference>
<evidence type="ECO:0000256" key="3">
    <source>
        <dbReference type="ARBA" id="ARBA00022692"/>
    </source>
</evidence>
<dbReference type="PANTHER" id="PTHR10766">
    <property type="entry name" value="TRANSMEMBRANE 9 SUPERFAMILY PROTEIN"/>
    <property type="match status" value="1"/>
</dbReference>
<dbReference type="GO" id="GO:0072657">
    <property type="term" value="P:protein localization to membrane"/>
    <property type="evidence" value="ECO:0007669"/>
    <property type="project" value="TreeGrafter"/>
</dbReference>
<keyword evidence="6 7" id="KW-0472">Membrane</keyword>
<feature type="transmembrane region" description="Helical" evidence="7">
    <location>
        <begin position="368"/>
        <end position="388"/>
    </location>
</feature>
<feature type="transmembrane region" description="Helical" evidence="7">
    <location>
        <begin position="343"/>
        <end position="362"/>
    </location>
</feature>
<protein>
    <recommendedName>
        <fullName evidence="7">Transmembrane 9 superfamily member</fullName>
    </recommendedName>
</protein>
<dbReference type="EMBL" id="JWZX01003318">
    <property type="protein sequence ID" value="KOO21987.1"/>
    <property type="molecule type" value="Genomic_DNA"/>
</dbReference>
<keyword evidence="5 7" id="KW-1133">Transmembrane helix</keyword>
<feature type="transmembrane region" description="Helical" evidence="7">
    <location>
        <begin position="522"/>
        <end position="549"/>
    </location>
</feature>
<evidence type="ECO:0000313" key="9">
    <source>
        <dbReference type="Proteomes" id="UP000037460"/>
    </source>
</evidence>
<dbReference type="InterPro" id="IPR004240">
    <property type="entry name" value="EMP70"/>
</dbReference>
<proteinExistence type="inferred from homology"/>
<organism evidence="8 9">
    <name type="scientific">Chrysochromulina tobinii</name>
    <dbReference type="NCBI Taxonomy" id="1460289"/>
    <lineage>
        <taxon>Eukaryota</taxon>
        <taxon>Haptista</taxon>
        <taxon>Haptophyta</taxon>
        <taxon>Prymnesiophyceae</taxon>
        <taxon>Prymnesiales</taxon>
        <taxon>Chrysochromulinaceae</taxon>
        <taxon>Chrysochromulina</taxon>
    </lineage>
</organism>
<evidence type="ECO:0000256" key="6">
    <source>
        <dbReference type="ARBA" id="ARBA00023136"/>
    </source>
</evidence>
<evidence type="ECO:0000256" key="2">
    <source>
        <dbReference type="ARBA" id="ARBA00005227"/>
    </source>
</evidence>
<feature type="transmembrane region" description="Helical" evidence="7">
    <location>
        <begin position="437"/>
        <end position="461"/>
    </location>
</feature>
<feature type="transmembrane region" description="Helical" evidence="7">
    <location>
        <begin position="482"/>
        <end position="510"/>
    </location>
</feature>
<dbReference type="AlphaFoldDB" id="A0A0M0J6P7"/>
<reference evidence="9" key="1">
    <citation type="journal article" date="2015" name="PLoS Genet.">
        <title>Genome Sequence and Transcriptome Analyses of Chrysochromulina tobin: Metabolic Tools for Enhanced Algal Fitness in the Prominent Order Prymnesiales (Haptophyceae).</title>
        <authorList>
            <person name="Hovde B.T."/>
            <person name="Deodato C.R."/>
            <person name="Hunsperger H.M."/>
            <person name="Ryken S.A."/>
            <person name="Yost W."/>
            <person name="Jha R.K."/>
            <person name="Patterson J."/>
            <person name="Monnat R.J. Jr."/>
            <person name="Barlow S.B."/>
            <person name="Starkenburg S.R."/>
            <person name="Cattolico R.A."/>
        </authorList>
    </citation>
    <scope>NUCLEOTIDE SEQUENCE</scope>
    <source>
        <strain evidence="9">CCMP291</strain>
    </source>
</reference>
<feature type="transmembrane region" description="Helical" evidence="7">
    <location>
        <begin position="269"/>
        <end position="291"/>
    </location>
</feature>
<comment type="similarity">
    <text evidence="2 7">Belongs to the nonaspanin (TM9SF) (TC 9.A.2) family.</text>
</comment>
<feature type="signal peptide" evidence="7">
    <location>
        <begin position="1"/>
        <end position="20"/>
    </location>
</feature>
<gene>
    <name evidence="8" type="ORF">Ctob_000446</name>
</gene>
<feature type="transmembrane region" description="Helical" evidence="7">
    <location>
        <begin position="400"/>
        <end position="425"/>
    </location>
</feature>
<keyword evidence="9" id="KW-1185">Reference proteome</keyword>
<sequence length="631" mass="71336">MRKAVTPTLSLVLLVSAANAFYLPGVAPRQYADGERVEVKVHKLSSPKTQLPYDYYSLPFCKPEEVTRQAENLGEVMSGAIIQNSPYELYMGRSEFKIACRSVLDKKQKQNLATKVRQDYRVHMIMDNLPAATKMIAEMPDGTKKDMYDRGFRLGFMGSKDIPGTDANKPYINNHLRFIVKYHKSDTFPGARIVGFEVEAYSVKHEYTGEWNAKEPKLTSVPLRPELPPMPAWSPEVIFTYDCVWEHSDIAWASRWDLYLYMGDDQVHWFSILNSLVIVFLLSGIVAMIMVRTLRRDLAEYNSIEEKEELLEESGWKLVHADVLRTPPNATLLACSVGTGSQLLCMSAISIACAALGFLSPANRGSMLTVTLLLFVLMGSVAGYAASLTYKSFKGQQWKALTLLTAFLWPGITFGIFFLLNFFIWGKASSGAVPIGTFFALLCMWFIISFPLVWVGVWLGYRKTLADPPVKTNMVPRVIPSQAWYLHPLFTMVVGGILPFGAVFIELYFIMSSVWLQRFYYVFGFLALVLFILVITCAEMAIVLCYFQLCNENYLWQWRAFLNTGSAGLFLFGYSFVYFSGTLEIMGVVSTMLYFCYMFITSTLFALSTGTVGFLASWWFVLQIYGAVKVD</sequence>
<evidence type="ECO:0000256" key="4">
    <source>
        <dbReference type="ARBA" id="ARBA00022729"/>
    </source>
</evidence>
<evidence type="ECO:0000256" key="7">
    <source>
        <dbReference type="RuleBase" id="RU363079"/>
    </source>
</evidence>
<evidence type="ECO:0000256" key="1">
    <source>
        <dbReference type="ARBA" id="ARBA00004141"/>
    </source>
</evidence>
<feature type="chain" id="PRO_5007355383" description="Transmembrane 9 superfamily member" evidence="7">
    <location>
        <begin position="21"/>
        <end position="631"/>
    </location>
</feature>
<feature type="transmembrane region" description="Helical" evidence="7">
    <location>
        <begin position="561"/>
        <end position="580"/>
    </location>
</feature>
<comment type="subcellular location">
    <subcellularLocation>
        <location evidence="1">Membrane</location>
        <topology evidence="1">Multi-pass membrane protein</topology>
    </subcellularLocation>
</comment>
<keyword evidence="4 7" id="KW-0732">Signal</keyword>
<comment type="caution">
    <text evidence="8">The sequence shown here is derived from an EMBL/GenBank/DDBJ whole genome shotgun (WGS) entry which is preliminary data.</text>
</comment>
<dbReference type="Proteomes" id="UP000037460">
    <property type="component" value="Unassembled WGS sequence"/>
</dbReference>
<evidence type="ECO:0000313" key="8">
    <source>
        <dbReference type="EMBL" id="KOO21987.1"/>
    </source>
</evidence>
<name>A0A0M0J6P7_9EUKA</name>